<dbReference type="EMBL" id="SHMR01000007">
    <property type="protein sequence ID" value="RZH66913.1"/>
    <property type="molecule type" value="Genomic_DNA"/>
</dbReference>
<reference evidence="2 3" key="1">
    <citation type="submission" date="2019-02" db="EMBL/GenBank/DDBJ databases">
        <title>Genome analysis provides insights into bioremediation potentialities and Haloocin production by Natrinema altunense strain 4.1R isolated from Chott Douz in Tunisian desert.</title>
        <authorList>
            <person name="Najjari A."/>
            <person name="Youssef N."/>
            <person name="Ben Dhia O."/>
            <person name="Ferjani R."/>
            <person name="El Hidri D."/>
            <person name="Ouzari H.I."/>
            <person name="Cherif A."/>
        </authorList>
    </citation>
    <scope>NUCLEOTIDE SEQUENCE [LARGE SCALE GENOMIC DNA]</scope>
    <source>
        <strain evidence="2 3">4.1R</strain>
    </source>
</reference>
<dbReference type="RefSeq" id="WP_130171197.1">
    <property type="nucleotide sequence ID" value="NZ_SHMR01000007.1"/>
</dbReference>
<accession>A0A482XY02</accession>
<proteinExistence type="predicted"/>
<evidence type="ECO:0000313" key="3">
    <source>
        <dbReference type="Proteomes" id="UP000292704"/>
    </source>
</evidence>
<evidence type="ECO:0000256" key="1">
    <source>
        <dbReference type="SAM" id="MobiDB-lite"/>
    </source>
</evidence>
<dbReference type="OrthoDB" id="170691at2157"/>
<dbReference type="Proteomes" id="UP000292704">
    <property type="component" value="Unassembled WGS sequence"/>
</dbReference>
<feature type="compositionally biased region" description="Basic and acidic residues" evidence="1">
    <location>
        <begin position="41"/>
        <end position="70"/>
    </location>
</feature>
<sequence>MSNERTEADENDETNGTDKTEQLRSVFLSVTGGEAEPVVESQREEPPTRELRGEERTDEVVGPAEHHGLDDAIDDPETG</sequence>
<comment type="caution">
    <text evidence="2">The sequence shown here is derived from an EMBL/GenBank/DDBJ whole genome shotgun (WGS) entry which is preliminary data.</text>
</comment>
<gene>
    <name evidence="2" type="ORF">ELS17_14145</name>
</gene>
<protein>
    <submittedName>
        <fullName evidence="2">Uncharacterized protein</fullName>
    </submittedName>
</protein>
<feature type="region of interest" description="Disordered" evidence="1">
    <location>
        <begin position="1"/>
        <end position="79"/>
    </location>
</feature>
<evidence type="ECO:0000313" key="2">
    <source>
        <dbReference type="EMBL" id="RZH66913.1"/>
    </source>
</evidence>
<dbReference type="STRING" id="222984.GCA_000731985_01545"/>
<organism evidence="2 3">
    <name type="scientific">Natrinema altunense</name>
    <dbReference type="NCBI Taxonomy" id="222984"/>
    <lineage>
        <taxon>Archaea</taxon>
        <taxon>Methanobacteriati</taxon>
        <taxon>Methanobacteriota</taxon>
        <taxon>Stenosarchaea group</taxon>
        <taxon>Halobacteria</taxon>
        <taxon>Halobacteriales</taxon>
        <taxon>Natrialbaceae</taxon>
        <taxon>Natrinema</taxon>
    </lineage>
</organism>
<dbReference type="AlphaFoldDB" id="A0A482XY02"/>
<name>A0A482XY02_9EURY</name>